<dbReference type="Proteomes" id="UP001186974">
    <property type="component" value="Unassembled WGS sequence"/>
</dbReference>
<keyword evidence="2" id="KW-1185">Reference proteome</keyword>
<evidence type="ECO:0000313" key="1">
    <source>
        <dbReference type="EMBL" id="KAK3077878.1"/>
    </source>
</evidence>
<sequence>KEVEMAEMAEMNGTSGGDVVPLVEDTLVQMETSVVVGEPKTDAVDLMMGDEGMDVDMDVNGEASAAIMDKESEMIVEGMAPGI</sequence>
<evidence type="ECO:0000313" key="2">
    <source>
        <dbReference type="Proteomes" id="UP001186974"/>
    </source>
</evidence>
<organism evidence="1 2">
    <name type="scientific">Coniosporium uncinatum</name>
    <dbReference type="NCBI Taxonomy" id="93489"/>
    <lineage>
        <taxon>Eukaryota</taxon>
        <taxon>Fungi</taxon>
        <taxon>Dikarya</taxon>
        <taxon>Ascomycota</taxon>
        <taxon>Pezizomycotina</taxon>
        <taxon>Dothideomycetes</taxon>
        <taxon>Dothideomycetes incertae sedis</taxon>
        <taxon>Coniosporium</taxon>
    </lineage>
</organism>
<accession>A0ACC3DMR3</accession>
<proteinExistence type="predicted"/>
<comment type="caution">
    <text evidence="1">The sequence shown here is derived from an EMBL/GenBank/DDBJ whole genome shotgun (WGS) entry which is preliminary data.</text>
</comment>
<feature type="non-terminal residue" evidence="1">
    <location>
        <position position="1"/>
    </location>
</feature>
<gene>
    <name evidence="1" type="ORF">LTS18_009018</name>
</gene>
<name>A0ACC3DMR3_9PEZI</name>
<reference evidence="1" key="1">
    <citation type="submission" date="2024-09" db="EMBL/GenBank/DDBJ databases">
        <title>Black Yeasts Isolated from many extreme environments.</title>
        <authorList>
            <person name="Coleine C."/>
            <person name="Stajich J.E."/>
            <person name="Selbmann L."/>
        </authorList>
    </citation>
    <scope>NUCLEOTIDE SEQUENCE</scope>
    <source>
        <strain evidence="1">CCFEE 5737</strain>
    </source>
</reference>
<protein>
    <submittedName>
        <fullName evidence="1">Uncharacterized protein</fullName>
    </submittedName>
</protein>
<dbReference type="EMBL" id="JAWDJW010002409">
    <property type="protein sequence ID" value="KAK3077878.1"/>
    <property type="molecule type" value="Genomic_DNA"/>
</dbReference>